<evidence type="ECO:0000313" key="2">
    <source>
        <dbReference type="EMBL" id="SIS40659.1"/>
    </source>
</evidence>
<dbReference type="OrthoDB" id="5422822at2"/>
<sequence>MRQVERTGPVPKAMNGPESAAAKERAKAAKHVAKARAKVAAGEDRPKTYGFKIYKDEAVKLALTQLFHGKCAYCESDYAAQAPVDIEHYRPKGGVEDDPDHFGYWWLAADWENLLPSCIDCNRRRYQILPTPETASLAELDESAKPIWQTGKENAFPVFAGTRAYGTSADPFAESAAERPYLLDPCRDDPRAHLRFLVDAAEPLGLVVPKALDQAAPDALPLLPAGADIAPDQVPPHVSARGAVSIQVYGLNRLGLVQARTRILRHLALLEQMILEADALSARLGQSPDPGTREAAALLDAFADRLIGVIRTMAEPEQPYSEMVCQWIDHWLREMNS</sequence>
<dbReference type="CDD" id="cd00085">
    <property type="entry name" value="HNHc"/>
    <property type="match status" value="1"/>
</dbReference>
<protein>
    <submittedName>
        <fullName evidence="2">TIGR02646 family protein</fullName>
    </submittedName>
</protein>
<feature type="region of interest" description="Disordered" evidence="1">
    <location>
        <begin position="1"/>
        <end position="25"/>
    </location>
</feature>
<accession>A0A1N7IU73</accession>
<dbReference type="RefSeq" id="WP_076482999.1">
    <property type="nucleotide sequence ID" value="NZ_FTOG01000001.1"/>
</dbReference>
<dbReference type="Proteomes" id="UP000186221">
    <property type="component" value="Unassembled WGS sequence"/>
</dbReference>
<dbReference type="STRING" id="453582.SAMN05421580_1014"/>
<organism evidence="2 3">
    <name type="scientific">Rhodobacter aestuarii</name>
    <dbReference type="NCBI Taxonomy" id="453582"/>
    <lineage>
        <taxon>Bacteria</taxon>
        <taxon>Pseudomonadati</taxon>
        <taxon>Pseudomonadota</taxon>
        <taxon>Alphaproteobacteria</taxon>
        <taxon>Rhodobacterales</taxon>
        <taxon>Rhodobacter group</taxon>
        <taxon>Rhodobacter</taxon>
    </lineage>
</organism>
<dbReference type="Gene3D" id="1.10.30.50">
    <property type="match status" value="1"/>
</dbReference>
<evidence type="ECO:0000313" key="3">
    <source>
        <dbReference type="Proteomes" id="UP000186221"/>
    </source>
</evidence>
<proteinExistence type="predicted"/>
<reference evidence="3" key="1">
    <citation type="submission" date="2017-01" db="EMBL/GenBank/DDBJ databases">
        <authorList>
            <person name="Varghese N."/>
            <person name="Submissions S."/>
        </authorList>
    </citation>
    <scope>NUCLEOTIDE SEQUENCE [LARGE SCALE GENOMIC DNA]</scope>
    <source>
        <strain evidence="3">DSM 19945</strain>
    </source>
</reference>
<dbReference type="InterPro" id="IPR003615">
    <property type="entry name" value="HNH_nuc"/>
</dbReference>
<dbReference type="EMBL" id="FTOG01000001">
    <property type="protein sequence ID" value="SIS40659.1"/>
    <property type="molecule type" value="Genomic_DNA"/>
</dbReference>
<name>A0A1N7IU73_9RHOB</name>
<evidence type="ECO:0000256" key="1">
    <source>
        <dbReference type="SAM" id="MobiDB-lite"/>
    </source>
</evidence>
<dbReference type="AlphaFoldDB" id="A0A1N7IU73"/>
<gene>
    <name evidence="2" type="ORF">SAMN05421580_1014</name>
</gene>
<keyword evidence="3" id="KW-1185">Reference proteome</keyword>